<evidence type="ECO:0000256" key="3">
    <source>
        <dbReference type="ARBA" id="ARBA00023163"/>
    </source>
</evidence>
<evidence type="ECO:0000256" key="2">
    <source>
        <dbReference type="ARBA" id="ARBA00023082"/>
    </source>
</evidence>
<dbReference type="Gene3D" id="1.10.10.10">
    <property type="entry name" value="Winged helix-like DNA-binding domain superfamily/Winged helix DNA-binding domain"/>
    <property type="match status" value="1"/>
</dbReference>
<dbReference type="CDD" id="cd06171">
    <property type="entry name" value="Sigma70_r4"/>
    <property type="match status" value="1"/>
</dbReference>
<dbReference type="InterPro" id="IPR013324">
    <property type="entry name" value="RNA_pol_sigma_r3/r4-like"/>
</dbReference>
<comment type="caution">
    <text evidence="5">The sequence shown here is derived from an EMBL/GenBank/DDBJ whole genome shotgun (WGS) entry which is preliminary data.</text>
</comment>
<evidence type="ECO:0000256" key="1">
    <source>
        <dbReference type="ARBA" id="ARBA00023015"/>
    </source>
</evidence>
<dbReference type="InterPro" id="IPR014284">
    <property type="entry name" value="RNA_pol_sigma-70_dom"/>
</dbReference>
<evidence type="ECO:0000313" key="5">
    <source>
        <dbReference type="EMBL" id="PCK33688.1"/>
    </source>
</evidence>
<dbReference type="GO" id="GO:0016987">
    <property type="term" value="F:sigma factor activity"/>
    <property type="evidence" value="ECO:0007669"/>
    <property type="project" value="UniProtKB-KW"/>
</dbReference>
<name>A0A2A5JWA2_PSEO7</name>
<dbReference type="EMBL" id="NKHF01000003">
    <property type="protein sequence ID" value="PCK33688.1"/>
    <property type="molecule type" value="Genomic_DNA"/>
</dbReference>
<dbReference type="SUPFAM" id="SSF88659">
    <property type="entry name" value="Sigma3 and sigma4 domains of RNA polymerase sigma factors"/>
    <property type="match status" value="1"/>
</dbReference>
<dbReference type="OrthoDB" id="9797134at2"/>
<keyword evidence="6" id="KW-1185">Reference proteome</keyword>
<keyword evidence="3" id="KW-0804">Transcription</keyword>
<accession>A0A2A5JWA2</accession>
<dbReference type="NCBIfam" id="TIGR02937">
    <property type="entry name" value="sigma70-ECF"/>
    <property type="match status" value="1"/>
</dbReference>
<dbReference type="Proteomes" id="UP000228621">
    <property type="component" value="Unassembled WGS sequence"/>
</dbReference>
<evidence type="ECO:0000259" key="4">
    <source>
        <dbReference type="Pfam" id="PF08281"/>
    </source>
</evidence>
<proteinExistence type="predicted"/>
<dbReference type="AlphaFoldDB" id="A0A2A5JWA2"/>
<sequence length="175" mass="20216">MMTPLSQKQYSFMSLSTYKRAVSIISRRTGCKDKAQNIIQEAIARLIKQGRNKAQQHSTDNLDQALILKTANNLLVDLYRRNNVCSFTALPEEESPLFEQAHLNPESKLIAQQEYERLERCIADLPPKCREAFVLHKYKGLNQSQIATHMQISQSMVEKHIIKAMKRCREVLLEE</sequence>
<feature type="domain" description="RNA polymerase sigma factor 70 region 4 type 2" evidence="4">
    <location>
        <begin position="116"/>
        <end position="168"/>
    </location>
</feature>
<dbReference type="GO" id="GO:0006352">
    <property type="term" value="P:DNA-templated transcription initiation"/>
    <property type="evidence" value="ECO:0007669"/>
    <property type="project" value="InterPro"/>
</dbReference>
<reference evidence="6" key="1">
    <citation type="journal article" date="2019" name="Genome Announc.">
        <title>Draft Genome Sequence of Pseudoalteromonas piscicida Strain 36Y ROTHPW, an Hypersaline Seawater Isolate from the South Coast of Sonora, Mexico.</title>
        <authorList>
            <person name="Sanchez-Diaz R."/>
            <person name="Molina-Garza Z.J."/>
            <person name="Cruz-Suarez L.E."/>
            <person name="Selvin J."/>
            <person name="Kiran G.S."/>
            <person name="Ibarra-Gamez J.C."/>
            <person name="Gomez-Gil B."/>
            <person name="Galaviz-Silva L."/>
        </authorList>
    </citation>
    <scope>NUCLEOTIDE SEQUENCE [LARGE SCALE GENOMIC DNA]</scope>
    <source>
        <strain evidence="6">36Y_RITHPW</strain>
    </source>
</reference>
<dbReference type="PANTHER" id="PTHR43133">
    <property type="entry name" value="RNA POLYMERASE ECF-TYPE SIGMA FACTO"/>
    <property type="match status" value="1"/>
</dbReference>
<dbReference type="PANTHER" id="PTHR43133:SF63">
    <property type="entry name" value="RNA POLYMERASE SIGMA FACTOR FECI-RELATED"/>
    <property type="match status" value="1"/>
</dbReference>
<dbReference type="RefSeq" id="WP_099640234.1">
    <property type="nucleotide sequence ID" value="NZ_JAQPZX010000027.1"/>
</dbReference>
<evidence type="ECO:0000313" key="6">
    <source>
        <dbReference type="Proteomes" id="UP000228621"/>
    </source>
</evidence>
<dbReference type="Pfam" id="PF08281">
    <property type="entry name" value="Sigma70_r4_2"/>
    <property type="match status" value="1"/>
</dbReference>
<protein>
    <submittedName>
        <fullName evidence="5">RNA polymerase subunit sigma-24</fullName>
    </submittedName>
</protein>
<dbReference type="InterPro" id="IPR036388">
    <property type="entry name" value="WH-like_DNA-bd_sf"/>
</dbReference>
<dbReference type="GO" id="GO:0003677">
    <property type="term" value="F:DNA binding"/>
    <property type="evidence" value="ECO:0007669"/>
    <property type="project" value="InterPro"/>
</dbReference>
<organism evidence="5 6">
    <name type="scientific">Pseudoalteromonas piscicida</name>
    <dbReference type="NCBI Taxonomy" id="43662"/>
    <lineage>
        <taxon>Bacteria</taxon>
        <taxon>Pseudomonadati</taxon>
        <taxon>Pseudomonadota</taxon>
        <taxon>Gammaproteobacteria</taxon>
        <taxon>Alteromonadales</taxon>
        <taxon>Pseudoalteromonadaceae</taxon>
        <taxon>Pseudoalteromonas</taxon>
    </lineage>
</organism>
<keyword evidence="2" id="KW-0731">Sigma factor</keyword>
<gene>
    <name evidence="5" type="ORF">CEX98_00750</name>
</gene>
<dbReference type="InterPro" id="IPR039425">
    <property type="entry name" value="RNA_pol_sigma-70-like"/>
</dbReference>
<dbReference type="InterPro" id="IPR013249">
    <property type="entry name" value="RNA_pol_sigma70_r4_t2"/>
</dbReference>
<keyword evidence="1" id="KW-0805">Transcription regulation</keyword>